<feature type="transmembrane region" description="Helical" evidence="2">
    <location>
        <begin position="142"/>
        <end position="164"/>
    </location>
</feature>
<feature type="transmembrane region" description="Helical" evidence="2">
    <location>
        <begin position="233"/>
        <end position="258"/>
    </location>
</feature>
<gene>
    <name evidence="3" type="ORF">PFUGPA_03178</name>
</gene>
<keyword evidence="2" id="KW-1133">Transmembrane helix</keyword>
<dbReference type="EMBL" id="KI927383">
    <property type="protein sequence ID" value="ETW54570.1"/>
    <property type="molecule type" value="Genomic_DNA"/>
</dbReference>
<organism evidence="3 4">
    <name type="scientific">Plasmodium falciparum (isolate Palo Alto / Uganda)</name>
    <dbReference type="NCBI Taxonomy" id="57270"/>
    <lineage>
        <taxon>Eukaryota</taxon>
        <taxon>Sar</taxon>
        <taxon>Alveolata</taxon>
        <taxon>Apicomplexa</taxon>
        <taxon>Aconoidasida</taxon>
        <taxon>Haemosporida</taxon>
        <taxon>Plasmodiidae</taxon>
        <taxon>Plasmodium</taxon>
        <taxon>Plasmodium (Laverania)</taxon>
    </lineage>
</organism>
<feature type="compositionally biased region" description="Low complexity" evidence="1">
    <location>
        <begin position="90"/>
        <end position="103"/>
    </location>
</feature>
<proteinExistence type="predicted"/>
<dbReference type="OMA" id="GIESWNW"/>
<feature type="region of interest" description="Disordered" evidence="1">
    <location>
        <begin position="56"/>
        <end position="104"/>
    </location>
</feature>
<dbReference type="OrthoDB" id="385537at2759"/>
<evidence type="ECO:0000313" key="4">
    <source>
        <dbReference type="Proteomes" id="UP000019103"/>
    </source>
</evidence>
<sequence length="345" mass="40374">MSLKNKVQRKKKKMSLKNKVQVNDLNKTIFKENYKMKRSTKEVELMETIENLSDDIGSNNFSYDSNDSSKIHNRKNNDKSIDMNKKDNIKNNNKQKNAPNYNKNKQEYYSNVPQIYEIYDTTPKDEGELRTSDNNGGEENSFLANTIAVVYIIIAIVIILHLYLNEEHIVIKTITLLKLKFVDLIKSIPVFKNVMRTVSITNSKINGFLDMTMTHSKILKPYMEALKELNTEFSILFIILILMFLTATCILHVVYGILTMKNEKDMYEKNSVVYVTNKMTVDEYEDRSFTYSELAKLHDDKDYICLKNKRAGEGMESWNWQIRKNKYNTYDKDICSDIELTDIDN</sequence>
<evidence type="ECO:0000313" key="3">
    <source>
        <dbReference type="EMBL" id="ETW54570.1"/>
    </source>
</evidence>
<dbReference type="Proteomes" id="UP000019103">
    <property type="component" value="Unassembled WGS sequence"/>
</dbReference>
<accession>W4IX55</accession>
<keyword evidence="2" id="KW-0472">Membrane</keyword>
<protein>
    <submittedName>
        <fullName evidence="3">Uncharacterized protein</fullName>
    </submittedName>
</protein>
<dbReference type="AlphaFoldDB" id="W4IX55"/>
<keyword evidence="2" id="KW-0812">Transmembrane</keyword>
<evidence type="ECO:0000256" key="1">
    <source>
        <dbReference type="SAM" id="MobiDB-lite"/>
    </source>
</evidence>
<reference evidence="3 4" key="1">
    <citation type="submission" date="2013-02" db="EMBL/GenBank/DDBJ databases">
        <title>The Genome Annotation of Plasmodium falciparum Palo Alto/Uganda.</title>
        <authorList>
            <consortium name="The Broad Institute Genome Sequencing Platform"/>
            <consortium name="The Broad Institute Genome Sequencing Center for Infectious Disease"/>
            <person name="Neafsey D."/>
            <person name="Hoffman S."/>
            <person name="Volkman S."/>
            <person name="Rosenthal P."/>
            <person name="Walker B."/>
            <person name="Young S.K."/>
            <person name="Zeng Q."/>
            <person name="Gargeya S."/>
            <person name="Fitzgerald M."/>
            <person name="Haas B."/>
            <person name="Abouelleil A."/>
            <person name="Allen A.W."/>
            <person name="Alvarado L."/>
            <person name="Arachchi H.M."/>
            <person name="Berlin A.M."/>
            <person name="Chapman S.B."/>
            <person name="Gainer-Dewar J."/>
            <person name="Goldberg J."/>
            <person name="Griggs A."/>
            <person name="Gujja S."/>
            <person name="Hansen M."/>
            <person name="Howarth C."/>
            <person name="Imamovic A."/>
            <person name="Ireland A."/>
            <person name="Larimer J."/>
            <person name="McCowan C."/>
            <person name="Murphy C."/>
            <person name="Pearson M."/>
            <person name="Poon T.W."/>
            <person name="Priest M."/>
            <person name="Roberts A."/>
            <person name="Saif S."/>
            <person name="Shea T."/>
            <person name="Sisk P."/>
            <person name="Sykes S."/>
            <person name="Wortman J."/>
            <person name="Nusbaum C."/>
            <person name="Birren B."/>
        </authorList>
    </citation>
    <scope>NUCLEOTIDE SEQUENCE [LARGE SCALE GENOMIC DNA]</scope>
    <source>
        <strain evidence="3 4">Palo Alto/Uganda</strain>
    </source>
</reference>
<reference evidence="3 4" key="2">
    <citation type="submission" date="2013-02" db="EMBL/GenBank/DDBJ databases">
        <title>The Genome Sequence of Plasmodium falciparum Palo Alto/Uganda.</title>
        <authorList>
            <consortium name="The Broad Institute Genome Sequencing Platform"/>
            <consortium name="The Broad Institute Genome Sequencing Center for Infectious Disease"/>
            <person name="Neafsey D."/>
            <person name="Cheeseman I."/>
            <person name="Volkman S."/>
            <person name="Adams J."/>
            <person name="Walker B."/>
            <person name="Young S.K."/>
            <person name="Zeng Q."/>
            <person name="Gargeya S."/>
            <person name="Fitzgerald M."/>
            <person name="Haas B."/>
            <person name="Abouelleil A."/>
            <person name="Alvarado L."/>
            <person name="Arachchi H.M."/>
            <person name="Berlin A.M."/>
            <person name="Chapman S.B."/>
            <person name="Dewar J."/>
            <person name="Goldberg J."/>
            <person name="Griggs A."/>
            <person name="Gujja S."/>
            <person name="Hansen M."/>
            <person name="Howarth C."/>
            <person name="Imamovic A."/>
            <person name="Larimer J."/>
            <person name="McCowan C."/>
            <person name="Murphy C."/>
            <person name="Neiman D."/>
            <person name="Pearson M."/>
            <person name="Priest M."/>
            <person name="Roberts A."/>
            <person name="Saif S."/>
            <person name="Shea T."/>
            <person name="Sisk P."/>
            <person name="Sykes S."/>
            <person name="Wortman J."/>
            <person name="Nusbaum C."/>
            <person name="Birren B."/>
        </authorList>
    </citation>
    <scope>NUCLEOTIDE SEQUENCE [LARGE SCALE GENOMIC DNA]</scope>
    <source>
        <strain evidence="3 4">Palo Alto/Uganda</strain>
    </source>
</reference>
<name>W4IX55_PLAFP</name>
<evidence type="ECO:0000256" key="2">
    <source>
        <dbReference type="SAM" id="Phobius"/>
    </source>
</evidence>
<feature type="compositionally biased region" description="Basic and acidic residues" evidence="1">
    <location>
        <begin position="67"/>
        <end position="89"/>
    </location>
</feature>